<dbReference type="RefSeq" id="WP_191319633.1">
    <property type="nucleotide sequence ID" value="NZ_BNCG01000009.1"/>
</dbReference>
<name>A0ABV7UI28_9HYPH</name>
<proteinExistence type="predicted"/>
<sequence>MRTTAIPLSAKTAVPWVPRGLNRDEAAYYIGVGTTKFDQLVSDGRMPRGKRIDGRVIWDRAQLDVAFSDLGASEGNVIDAALSRR</sequence>
<comment type="caution">
    <text evidence="1">The sequence shown here is derived from an EMBL/GenBank/DDBJ whole genome shotgun (WGS) entry which is preliminary data.</text>
</comment>
<reference evidence="2" key="1">
    <citation type="journal article" date="2019" name="Int. J. Syst. Evol. Microbiol.">
        <title>The Global Catalogue of Microorganisms (GCM) 10K type strain sequencing project: providing services to taxonomists for standard genome sequencing and annotation.</title>
        <authorList>
            <consortium name="The Broad Institute Genomics Platform"/>
            <consortium name="The Broad Institute Genome Sequencing Center for Infectious Disease"/>
            <person name="Wu L."/>
            <person name="Ma J."/>
        </authorList>
    </citation>
    <scope>NUCLEOTIDE SEQUENCE [LARGE SCALE GENOMIC DNA]</scope>
    <source>
        <strain evidence="2">KCTC 42282</strain>
    </source>
</reference>
<evidence type="ECO:0000313" key="2">
    <source>
        <dbReference type="Proteomes" id="UP001595704"/>
    </source>
</evidence>
<dbReference type="EMBL" id="JBHRYC010000058">
    <property type="protein sequence ID" value="MFC3638178.1"/>
    <property type="molecule type" value="Genomic_DNA"/>
</dbReference>
<dbReference type="Proteomes" id="UP001595704">
    <property type="component" value="Unassembled WGS sequence"/>
</dbReference>
<protein>
    <recommendedName>
        <fullName evidence="3">Excisionase family DNA binding protein</fullName>
    </recommendedName>
</protein>
<evidence type="ECO:0008006" key="3">
    <source>
        <dbReference type="Google" id="ProtNLM"/>
    </source>
</evidence>
<gene>
    <name evidence="1" type="ORF">ACFONL_12480</name>
</gene>
<accession>A0ABV7UI28</accession>
<evidence type="ECO:0000313" key="1">
    <source>
        <dbReference type="EMBL" id="MFC3638178.1"/>
    </source>
</evidence>
<keyword evidence="2" id="KW-1185">Reference proteome</keyword>
<organism evidence="1 2">
    <name type="scientific">Camelimonas fluminis</name>
    <dbReference type="NCBI Taxonomy" id="1576911"/>
    <lineage>
        <taxon>Bacteria</taxon>
        <taxon>Pseudomonadati</taxon>
        <taxon>Pseudomonadota</taxon>
        <taxon>Alphaproteobacteria</taxon>
        <taxon>Hyphomicrobiales</taxon>
        <taxon>Chelatococcaceae</taxon>
        <taxon>Camelimonas</taxon>
    </lineage>
</organism>